<evidence type="ECO:0000256" key="19">
    <source>
        <dbReference type="ARBA" id="ARBA00048729"/>
    </source>
</evidence>
<comment type="catalytic activity">
    <reaction evidence="15">
        <text>N-(9Z-octadecenoyl)-L-asparagine + H2O = L-asparagine + (9Z)-octadecenoate</text>
        <dbReference type="Rhea" id="RHEA:64136"/>
        <dbReference type="ChEBI" id="CHEBI:15377"/>
        <dbReference type="ChEBI" id="CHEBI:30823"/>
        <dbReference type="ChEBI" id="CHEBI:58048"/>
        <dbReference type="ChEBI" id="CHEBI:149730"/>
    </reaction>
    <physiologicalReaction direction="left-to-right" evidence="15">
        <dbReference type="Rhea" id="RHEA:64137"/>
    </physiologicalReaction>
</comment>
<feature type="active site" evidence="26">
    <location>
        <position position="138"/>
    </location>
</feature>
<dbReference type="GO" id="GO:0043604">
    <property type="term" value="P:amide biosynthetic process"/>
    <property type="evidence" value="ECO:0007669"/>
    <property type="project" value="TreeGrafter"/>
</dbReference>
<evidence type="ECO:0000256" key="23">
    <source>
        <dbReference type="ARBA" id="ARBA00048879"/>
    </source>
</evidence>
<comment type="catalytic activity">
    <reaction evidence="12">
        <text>(5Z,8Z,11Z,14Z)-eicosatetraenoate + L-phenylalanine = N-(5Z,8Z,11Z,14Z-eicosatetraenoyl)-L-phenylalanine + H2O</text>
        <dbReference type="Rhea" id="RHEA:51312"/>
        <dbReference type="ChEBI" id="CHEBI:15377"/>
        <dbReference type="ChEBI" id="CHEBI:32395"/>
        <dbReference type="ChEBI" id="CHEBI:58095"/>
        <dbReference type="ChEBI" id="CHEBI:134022"/>
    </reaction>
    <physiologicalReaction direction="left-to-right" evidence="12">
        <dbReference type="Rhea" id="RHEA:51313"/>
    </physiologicalReaction>
    <physiologicalReaction direction="right-to-left" evidence="12">
        <dbReference type="Rhea" id="RHEA:51314"/>
    </physiologicalReaction>
</comment>
<reference evidence="29 30" key="1">
    <citation type="submission" date="2023-11" db="EMBL/GenBank/DDBJ databases">
        <title>Halocaridina rubra genome assembly.</title>
        <authorList>
            <person name="Smith C."/>
        </authorList>
    </citation>
    <scope>NUCLEOTIDE SEQUENCE [LARGE SCALE GENOMIC DNA]</scope>
    <source>
        <strain evidence="29">EP-1</strain>
        <tissue evidence="29">Whole</tissue>
    </source>
</reference>
<evidence type="ECO:0000256" key="24">
    <source>
        <dbReference type="ARBA" id="ARBA00049100"/>
    </source>
</evidence>
<comment type="catalytic activity">
    <reaction evidence="17">
        <text>an N-acyl-L-amino acid + H2O = an L-alpha-amino acid + a carboxylate</text>
        <dbReference type="Rhea" id="RHEA:15565"/>
        <dbReference type="ChEBI" id="CHEBI:15377"/>
        <dbReference type="ChEBI" id="CHEBI:29067"/>
        <dbReference type="ChEBI" id="CHEBI:59869"/>
        <dbReference type="ChEBI" id="CHEBI:59874"/>
        <dbReference type="EC" id="3.5.1.14"/>
    </reaction>
    <physiologicalReaction direction="left-to-right" evidence="17">
        <dbReference type="Rhea" id="RHEA:15566"/>
    </physiologicalReaction>
    <physiologicalReaction direction="right-to-left" evidence="17">
        <dbReference type="Rhea" id="RHEA:15567"/>
    </physiologicalReaction>
</comment>
<evidence type="ECO:0000256" key="8">
    <source>
        <dbReference type="ARBA" id="ARBA00047450"/>
    </source>
</evidence>
<comment type="pathway">
    <text evidence="1">Lipid metabolism; fatty acid metabolism.</text>
</comment>
<keyword evidence="5" id="KW-0378">Hydrolase</keyword>
<dbReference type="Gene3D" id="3.40.630.10">
    <property type="entry name" value="Zn peptidases"/>
    <property type="match status" value="1"/>
</dbReference>
<evidence type="ECO:0000256" key="10">
    <source>
        <dbReference type="ARBA" id="ARBA00047723"/>
    </source>
</evidence>
<organism evidence="29 30">
    <name type="scientific">Halocaridina rubra</name>
    <name type="common">Hawaiian red shrimp</name>
    <dbReference type="NCBI Taxonomy" id="373956"/>
    <lineage>
        <taxon>Eukaryota</taxon>
        <taxon>Metazoa</taxon>
        <taxon>Ecdysozoa</taxon>
        <taxon>Arthropoda</taxon>
        <taxon>Crustacea</taxon>
        <taxon>Multicrustacea</taxon>
        <taxon>Malacostraca</taxon>
        <taxon>Eumalacostraca</taxon>
        <taxon>Eucarida</taxon>
        <taxon>Decapoda</taxon>
        <taxon>Pleocyemata</taxon>
        <taxon>Caridea</taxon>
        <taxon>Atyoidea</taxon>
        <taxon>Atyidae</taxon>
        <taxon>Halocaridina</taxon>
    </lineage>
</organism>
<feature type="binding site" evidence="27">
    <location>
        <position position="481"/>
    </location>
    <ligand>
        <name>Zn(2+)</name>
        <dbReference type="ChEBI" id="CHEBI:29105"/>
        <label>1</label>
    </ligand>
</feature>
<evidence type="ECO:0000256" key="12">
    <source>
        <dbReference type="ARBA" id="ARBA00047874"/>
    </source>
</evidence>
<comment type="caution">
    <text evidence="29">The sequence shown here is derived from an EMBL/GenBank/DDBJ whole genome shotgun (WGS) entry which is preliminary data.</text>
</comment>
<evidence type="ECO:0000256" key="22">
    <source>
        <dbReference type="ARBA" id="ARBA00048840"/>
    </source>
</evidence>
<gene>
    <name evidence="29" type="ORF">SK128_020072</name>
</gene>
<feature type="binding site" evidence="27">
    <location>
        <position position="209"/>
    </location>
    <ligand>
        <name>Zn(2+)</name>
        <dbReference type="ChEBI" id="CHEBI:29105"/>
        <label>1</label>
    </ligand>
</feature>
<comment type="catalytic activity">
    <reaction evidence="16">
        <text>N-(5Z,8Z,11Z,14Z)-eicosatetraenoyl-glycine + H2O = (5Z,8Z,11Z,14Z)-eicosatetraenoate + glycine</text>
        <dbReference type="Rhea" id="RHEA:64108"/>
        <dbReference type="ChEBI" id="CHEBI:15377"/>
        <dbReference type="ChEBI" id="CHEBI:32395"/>
        <dbReference type="ChEBI" id="CHEBI:57305"/>
        <dbReference type="ChEBI" id="CHEBI:59002"/>
    </reaction>
    <physiologicalReaction direction="left-to-right" evidence="16">
        <dbReference type="Rhea" id="RHEA:64109"/>
    </physiologicalReaction>
    <physiologicalReaction direction="right-to-left" evidence="16">
        <dbReference type="Rhea" id="RHEA:64110"/>
    </physiologicalReaction>
</comment>
<comment type="catalytic activity">
    <reaction evidence="25">
        <text>N-(9Z-octadecenoyl)-L-lysine + H2O = L-lysine + (9Z)-octadecenoate</text>
        <dbReference type="Rhea" id="RHEA:64192"/>
        <dbReference type="ChEBI" id="CHEBI:15377"/>
        <dbReference type="ChEBI" id="CHEBI:30823"/>
        <dbReference type="ChEBI" id="CHEBI:32551"/>
        <dbReference type="ChEBI" id="CHEBI:149731"/>
    </reaction>
    <physiologicalReaction direction="left-to-right" evidence="25">
        <dbReference type="Rhea" id="RHEA:64193"/>
    </physiologicalReaction>
</comment>
<evidence type="ECO:0000256" key="26">
    <source>
        <dbReference type="PIRSR" id="PIRSR037217-1"/>
    </source>
</evidence>
<feature type="binding site" evidence="27">
    <location>
        <position position="136"/>
    </location>
    <ligand>
        <name>Zn(2+)</name>
        <dbReference type="ChEBI" id="CHEBI:29105"/>
        <label>2</label>
    </ligand>
</feature>
<sequence length="525" mass="58683">MASVRRVCQVICIVFTLILLAIGGILLAATIRALMLEDTDYQYSAYEGGLIDDIPASYLETLPQIFADALKIPTVSKEPGDYDREQLLKFHQFLRDNFPNVFNSSFIKVEVINTYSLLFTIMGSDENVQPYLLASHMDVVPVDENKWSNPPFSGRIMHDPDIGELYIWGRGAIDDKSGVMGIMMALEYLVISGFQPKRKFYVAFGHDEEVNGYDGAYHISKTLLARNVTLDFLLDEGMPILEGVIKGMDVPVAVIGVTEKGWMRVKVEVEGEGGHSSIPPKDQVVTRLSKAIYNLGRYPQPSMFGTGPESDLFNYLAPKASWPYKLVFANLWLFRPLLEMVMSASRETNAFLRTTTAATIVRAGVKENVVPTSGYAIVNHRVHPAQSLEDVLQHDIDIIGDAKVKVSVDQQRAAHPVSPYGPKVPGWRLIASTLQHFFPKVVAAPGMLVANTDTIHYLNLTSCVYRFMPIFLDNTLIYTIHTHNERLPVSAVINEVRYYHRLILSADVDVPPIEDIRPGHRSGEL</sequence>
<dbReference type="InterPro" id="IPR011650">
    <property type="entry name" value="Peptidase_M20_dimer"/>
</dbReference>
<comment type="catalytic activity">
    <reaction evidence="11">
        <text>N-(9Z-octadecenoyl)-L-tyrosine + H2O = L-tyrosine + (9Z)-octadecenoate</text>
        <dbReference type="Rhea" id="RHEA:64184"/>
        <dbReference type="ChEBI" id="CHEBI:15377"/>
        <dbReference type="ChEBI" id="CHEBI:30823"/>
        <dbReference type="ChEBI" id="CHEBI:58315"/>
        <dbReference type="ChEBI" id="CHEBI:149734"/>
    </reaction>
    <physiologicalReaction direction="left-to-right" evidence="11">
        <dbReference type="Rhea" id="RHEA:64185"/>
    </physiologicalReaction>
</comment>
<evidence type="ECO:0000256" key="16">
    <source>
        <dbReference type="ARBA" id="ARBA00048402"/>
    </source>
</evidence>
<feature type="binding site" evidence="27">
    <location>
        <position position="174"/>
    </location>
    <ligand>
        <name>Zn(2+)</name>
        <dbReference type="ChEBI" id="CHEBI:29105"/>
        <label>1</label>
    </ligand>
</feature>
<comment type="similarity">
    <text evidence="2">Belongs to the peptidase M20A family.</text>
</comment>
<dbReference type="PIRSF" id="PIRSF037217">
    <property type="entry name" value="Carboxypeptidase_S"/>
    <property type="match status" value="1"/>
</dbReference>
<comment type="catalytic activity">
    <reaction evidence="22">
        <text>an N-acyl-aromatic L-alpha-amino acid + H2O = an aromatic L-alpha-amino acid + a carboxylate</text>
        <dbReference type="Rhea" id="RHEA:54184"/>
        <dbReference type="ChEBI" id="CHEBI:15377"/>
        <dbReference type="ChEBI" id="CHEBI:29067"/>
        <dbReference type="ChEBI" id="CHEBI:84824"/>
        <dbReference type="ChEBI" id="CHEBI:138093"/>
        <dbReference type="EC" id="3.5.1.114"/>
    </reaction>
    <physiologicalReaction direction="left-to-right" evidence="22">
        <dbReference type="Rhea" id="RHEA:54185"/>
    </physiologicalReaction>
    <physiologicalReaction direction="right-to-left" evidence="22">
        <dbReference type="Rhea" id="RHEA:54186"/>
    </physiologicalReaction>
</comment>
<evidence type="ECO:0000256" key="7">
    <source>
        <dbReference type="ARBA" id="ARBA00046147"/>
    </source>
</evidence>
<dbReference type="InterPro" id="IPR002933">
    <property type="entry name" value="Peptidase_M20"/>
</dbReference>
<proteinExistence type="inferred from homology"/>
<evidence type="ECO:0000256" key="1">
    <source>
        <dbReference type="ARBA" id="ARBA00004872"/>
    </source>
</evidence>
<dbReference type="Pfam" id="PF07687">
    <property type="entry name" value="M20_dimer"/>
    <property type="match status" value="1"/>
</dbReference>
<feature type="domain" description="Peptidase M20 dimerisation" evidence="28">
    <location>
        <begin position="258"/>
        <end position="399"/>
    </location>
</feature>
<dbReference type="PANTHER" id="PTHR45962:SF1">
    <property type="entry name" value="N-FATTY-ACYL-AMINO ACID SYNTHASE_HYDROLASE PM20D1"/>
    <property type="match status" value="1"/>
</dbReference>
<feature type="binding site" evidence="27">
    <location>
        <position position="235"/>
    </location>
    <ligand>
        <name>Zn(2+)</name>
        <dbReference type="ChEBI" id="CHEBI:29105"/>
        <label>2</label>
    </ligand>
</feature>
<dbReference type="AlphaFoldDB" id="A0AAN8X2E9"/>
<comment type="catalytic activity">
    <reaction evidence="14">
        <text>N-(9Z-octadecenoyl)-L-methionine + H2O = (9Z)-octadecenoate + L-methionine</text>
        <dbReference type="Rhea" id="RHEA:64144"/>
        <dbReference type="ChEBI" id="CHEBI:15377"/>
        <dbReference type="ChEBI" id="CHEBI:30823"/>
        <dbReference type="ChEBI" id="CHEBI:57844"/>
        <dbReference type="ChEBI" id="CHEBI:149732"/>
    </reaction>
    <physiologicalReaction direction="left-to-right" evidence="14">
        <dbReference type="Rhea" id="RHEA:64145"/>
    </physiologicalReaction>
</comment>
<feature type="active site" description="Proton acceptor" evidence="26">
    <location>
        <position position="208"/>
    </location>
</feature>
<evidence type="ECO:0000259" key="28">
    <source>
        <dbReference type="Pfam" id="PF07687"/>
    </source>
</evidence>
<comment type="catalytic activity">
    <reaction evidence="21">
        <text>N-(9Z-octadecenoyl)-L-leucine + H2O = L-leucine + (9Z)-octadecenoate</text>
        <dbReference type="Rhea" id="RHEA:51360"/>
        <dbReference type="ChEBI" id="CHEBI:15377"/>
        <dbReference type="ChEBI" id="CHEBI:30823"/>
        <dbReference type="ChEBI" id="CHEBI:57427"/>
        <dbReference type="ChEBI" id="CHEBI:134035"/>
    </reaction>
    <physiologicalReaction direction="left-to-right" evidence="21">
        <dbReference type="Rhea" id="RHEA:51361"/>
    </physiologicalReaction>
    <physiologicalReaction direction="right-to-left" evidence="21">
        <dbReference type="Rhea" id="RHEA:51362"/>
    </physiologicalReaction>
</comment>
<evidence type="ECO:0000313" key="29">
    <source>
        <dbReference type="EMBL" id="KAK7070834.1"/>
    </source>
</evidence>
<dbReference type="GO" id="GO:0043605">
    <property type="term" value="P:amide catabolic process"/>
    <property type="evidence" value="ECO:0007669"/>
    <property type="project" value="TreeGrafter"/>
</dbReference>
<name>A0AAN8X2E9_HALRR</name>
<dbReference type="FunFam" id="3.40.630.10:FF:000027">
    <property type="entry name" value="N-fatty-acyl-amino acid synthase/hydrolase PM20D1"/>
    <property type="match status" value="1"/>
</dbReference>
<comment type="catalytic activity">
    <reaction evidence="8">
        <text>(9Z)-octadecenoate + glycine = N-(9Z-octadecenoyl)glycine + H2O</text>
        <dbReference type="Rhea" id="RHEA:51316"/>
        <dbReference type="ChEBI" id="CHEBI:15377"/>
        <dbReference type="ChEBI" id="CHEBI:30823"/>
        <dbReference type="ChEBI" id="CHEBI:57305"/>
        <dbReference type="ChEBI" id="CHEBI:133992"/>
    </reaction>
    <physiologicalReaction direction="right-to-left" evidence="8">
        <dbReference type="Rhea" id="RHEA:51318"/>
    </physiologicalReaction>
</comment>
<comment type="catalytic activity">
    <reaction evidence="23">
        <text>L-phenylalanine + (9Z)-octadecenoate = N-(9Z-octadecenoyl)-L-phenylalanine + H2O</text>
        <dbReference type="Rhea" id="RHEA:51300"/>
        <dbReference type="ChEBI" id="CHEBI:15377"/>
        <dbReference type="ChEBI" id="CHEBI:30823"/>
        <dbReference type="ChEBI" id="CHEBI:58095"/>
        <dbReference type="ChEBI" id="CHEBI:134020"/>
    </reaction>
    <physiologicalReaction direction="left-to-right" evidence="23">
        <dbReference type="Rhea" id="RHEA:51301"/>
    </physiologicalReaction>
    <physiologicalReaction direction="right-to-left" evidence="23">
        <dbReference type="Rhea" id="RHEA:51302"/>
    </physiologicalReaction>
</comment>
<dbReference type="GO" id="GO:0004046">
    <property type="term" value="F:aminoacylase activity"/>
    <property type="evidence" value="ECO:0007669"/>
    <property type="project" value="UniProtKB-EC"/>
</dbReference>
<evidence type="ECO:0000256" key="20">
    <source>
        <dbReference type="ARBA" id="ARBA00048822"/>
    </source>
</evidence>
<dbReference type="GO" id="GO:0006508">
    <property type="term" value="P:proteolysis"/>
    <property type="evidence" value="ECO:0007669"/>
    <property type="project" value="UniProtKB-KW"/>
</dbReference>
<evidence type="ECO:0000256" key="17">
    <source>
        <dbReference type="ARBA" id="ARBA00048579"/>
    </source>
</evidence>
<evidence type="ECO:0000256" key="4">
    <source>
        <dbReference type="ARBA" id="ARBA00022723"/>
    </source>
</evidence>
<evidence type="ECO:0000256" key="21">
    <source>
        <dbReference type="ARBA" id="ARBA00048827"/>
    </source>
</evidence>
<dbReference type="Pfam" id="PF01546">
    <property type="entry name" value="Peptidase_M20"/>
    <property type="match status" value="1"/>
</dbReference>
<evidence type="ECO:0000256" key="3">
    <source>
        <dbReference type="ARBA" id="ARBA00022670"/>
    </source>
</evidence>
<comment type="catalytic activity">
    <reaction evidence="10">
        <text>N-octadecanoyl-L-phenylalanine + H2O = octadecanoate + L-phenylalanine</text>
        <dbReference type="Rhea" id="RHEA:64128"/>
        <dbReference type="ChEBI" id="CHEBI:15377"/>
        <dbReference type="ChEBI" id="CHEBI:25629"/>
        <dbReference type="ChEBI" id="CHEBI:58095"/>
        <dbReference type="ChEBI" id="CHEBI:149700"/>
    </reaction>
    <physiologicalReaction direction="left-to-right" evidence="10">
        <dbReference type="Rhea" id="RHEA:64129"/>
    </physiologicalReaction>
</comment>
<dbReference type="PANTHER" id="PTHR45962">
    <property type="entry name" value="N-FATTY-ACYL-AMINO ACID SYNTHASE/HYDROLASE PM20D1"/>
    <property type="match status" value="1"/>
</dbReference>
<comment type="catalytic activity">
    <reaction evidence="24">
        <text>N-(5Z,8Z,11Z,14Z-eicosatetraenoyl)-L-serine + H2O = (5Z,8Z,11Z,14Z)-eicosatetraenoate + L-serine</text>
        <dbReference type="Rhea" id="RHEA:64116"/>
        <dbReference type="ChEBI" id="CHEBI:15377"/>
        <dbReference type="ChEBI" id="CHEBI:32395"/>
        <dbReference type="ChEBI" id="CHEBI:33384"/>
        <dbReference type="ChEBI" id="CHEBI:149697"/>
    </reaction>
    <physiologicalReaction direction="left-to-right" evidence="24">
        <dbReference type="Rhea" id="RHEA:64117"/>
    </physiologicalReaction>
    <physiologicalReaction direction="right-to-left" evidence="24">
        <dbReference type="Rhea" id="RHEA:64118"/>
    </physiologicalReaction>
</comment>
<dbReference type="InterPro" id="IPR036264">
    <property type="entry name" value="Bact_exopeptidase_dim_dom"/>
</dbReference>
<comment type="catalytic activity">
    <reaction evidence="20">
        <text>N-(9Z-octadecenoyl)-L-tryptophan + H2O = L-tryptophan + (9Z)-octadecenoate</text>
        <dbReference type="Rhea" id="RHEA:64176"/>
        <dbReference type="ChEBI" id="CHEBI:15377"/>
        <dbReference type="ChEBI" id="CHEBI:30823"/>
        <dbReference type="ChEBI" id="CHEBI:57912"/>
        <dbReference type="ChEBI" id="CHEBI:149733"/>
    </reaction>
    <physiologicalReaction direction="left-to-right" evidence="20">
        <dbReference type="Rhea" id="RHEA:64177"/>
    </physiologicalReaction>
</comment>
<dbReference type="InterPro" id="IPR017141">
    <property type="entry name" value="Pept_M20_carboxypep"/>
</dbReference>
<evidence type="ECO:0000256" key="9">
    <source>
        <dbReference type="ARBA" id="ARBA00047567"/>
    </source>
</evidence>
<keyword evidence="30" id="KW-1185">Reference proteome</keyword>
<evidence type="ECO:0000256" key="5">
    <source>
        <dbReference type="ARBA" id="ARBA00022801"/>
    </source>
</evidence>
<evidence type="ECO:0000256" key="27">
    <source>
        <dbReference type="PIRSR" id="PIRSR037217-2"/>
    </source>
</evidence>
<keyword evidence="4 27" id="KW-0479">Metal-binding</keyword>
<dbReference type="GO" id="GO:0006520">
    <property type="term" value="P:amino acid metabolic process"/>
    <property type="evidence" value="ECO:0007669"/>
    <property type="project" value="TreeGrafter"/>
</dbReference>
<evidence type="ECO:0000256" key="2">
    <source>
        <dbReference type="ARBA" id="ARBA00006247"/>
    </source>
</evidence>
<dbReference type="GO" id="GO:0046872">
    <property type="term" value="F:metal ion binding"/>
    <property type="evidence" value="ECO:0007669"/>
    <property type="project" value="UniProtKB-KW"/>
</dbReference>
<comment type="catalytic activity">
    <reaction evidence="18">
        <text>N-(9Z-octadecenoyl)-L-serine + H2O = L-serine + (9Z)-octadecenoate</text>
        <dbReference type="Rhea" id="RHEA:51352"/>
        <dbReference type="ChEBI" id="CHEBI:15377"/>
        <dbReference type="ChEBI" id="CHEBI:30823"/>
        <dbReference type="ChEBI" id="CHEBI:33384"/>
        <dbReference type="ChEBI" id="CHEBI:134031"/>
    </reaction>
    <physiologicalReaction direction="left-to-right" evidence="18">
        <dbReference type="Rhea" id="RHEA:51353"/>
    </physiologicalReaction>
</comment>
<protein>
    <recommendedName>
        <fullName evidence="28">Peptidase M20 dimerisation domain-containing protein</fullName>
    </recommendedName>
</protein>
<dbReference type="EMBL" id="JAXCGZ010015223">
    <property type="protein sequence ID" value="KAK7070834.1"/>
    <property type="molecule type" value="Genomic_DNA"/>
</dbReference>
<evidence type="ECO:0000256" key="15">
    <source>
        <dbReference type="ARBA" id="ARBA00048380"/>
    </source>
</evidence>
<keyword evidence="6 27" id="KW-0862">Zinc</keyword>
<evidence type="ECO:0000256" key="6">
    <source>
        <dbReference type="ARBA" id="ARBA00022833"/>
    </source>
</evidence>
<comment type="catalytic activity">
    <reaction evidence="13">
        <text>N-hexadecanoyl-L-phenylalanine + H2O = hexadecanoate + L-phenylalanine</text>
        <dbReference type="Rhea" id="RHEA:64124"/>
        <dbReference type="ChEBI" id="CHEBI:7896"/>
        <dbReference type="ChEBI" id="CHEBI:15377"/>
        <dbReference type="ChEBI" id="CHEBI:58095"/>
        <dbReference type="ChEBI" id="CHEBI:149699"/>
    </reaction>
    <physiologicalReaction direction="left-to-right" evidence="13">
        <dbReference type="Rhea" id="RHEA:64125"/>
    </physiologicalReaction>
</comment>
<dbReference type="Proteomes" id="UP001381693">
    <property type="component" value="Unassembled WGS sequence"/>
</dbReference>
<evidence type="ECO:0000313" key="30">
    <source>
        <dbReference type="Proteomes" id="UP001381693"/>
    </source>
</evidence>
<keyword evidence="3" id="KW-0645">Protease</keyword>
<feature type="binding site" evidence="27">
    <location>
        <position position="174"/>
    </location>
    <ligand>
        <name>Zn(2+)</name>
        <dbReference type="ChEBI" id="CHEBI:29105"/>
        <label>2</label>
    </ligand>
</feature>
<evidence type="ECO:0000256" key="11">
    <source>
        <dbReference type="ARBA" id="ARBA00047866"/>
    </source>
</evidence>
<evidence type="ECO:0000256" key="14">
    <source>
        <dbReference type="ARBA" id="ARBA00048145"/>
    </source>
</evidence>
<comment type="catalytic activity">
    <reaction evidence="9">
        <text>N-(4Z,7Z,10Z,13Z,16Z,19Z-docosahexaenoyl)-L-phenylalanine + H2O = (4Z,7Z,10Z,13Z,16Z,19Z)-docosahexaenoate + L-phenylalanine</text>
        <dbReference type="Rhea" id="RHEA:64132"/>
        <dbReference type="ChEBI" id="CHEBI:15377"/>
        <dbReference type="ChEBI" id="CHEBI:58095"/>
        <dbReference type="ChEBI" id="CHEBI:77016"/>
        <dbReference type="ChEBI" id="CHEBI:149701"/>
    </reaction>
    <physiologicalReaction direction="left-to-right" evidence="9">
        <dbReference type="Rhea" id="RHEA:64133"/>
    </physiologicalReaction>
</comment>
<dbReference type="InterPro" id="IPR047177">
    <property type="entry name" value="Pept_M20A"/>
</dbReference>
<dbReference type="SUPFAM" id="SSF55031">
    <property type="entry name" value="Bacterial exopeptidase dimerisation domain"/>
    <property type="match status" value="1"/>
</dbReference>
<comment type="catalytic activity">
    <reaction evidence="19">
        <text>N-(9Z-octadecenoyl)-L-glutamine + H2O = L-glutamine + (9Z)-octadecenoate</text>
        <dbReference type="Rhea" id="RHEA:51356"/>
        <dbReference type="ChEBI" id="CHEBI:15377"/>
        <dbReference type="ChEBI" id="CHEBI:30823"/>
        <dbReference type="ChEBI" id="CHEBI:58359"/>
        <dbReference type="ChEBI" id="CHEBI:134033"/>
    </reaction>
    <physiologicalReaction direction="left-to-right" evidence="19">
        <dbReference type="Rhea" id="RHEA:51357"/>
    </physiologicalReaction>
</comment>
<comment type="function">
    <text evidence="7">Secreted enzyme that regulates the endogenous N-fatty acyl amino acid (NAAs) tissue and circulating levels by functioning as a bidirectional NAA synthase/hydrolase. It condenses free fatty acids and free amino acids to generate NAAs and bidirectionally catalyzes the reverse hydrolysis reaction. Some of these NAAs stimulate oxidative metabolism via mitochondrial uncoupling, increasing energy expenditure in a UPC1-independent manner. Thereby, this secreted protein may indirectly regulate whole body energy expenditure. PM20D1 circulates in tight association with both low- and high-density (LDL and HDL,respectively) lipoprotein particles.</text>
</comment>
<evidence type="ECO:0000256" key="25">
    <source>
        <dbReference type="ARBA" id="ARBA00049457"/>
    </source>
</evidence>
<evidence type="ECO:0000256" key="13">
    <source>
        <dbReference type="ARBA" id="ARBA00047879"/>
    </source>
</evidence>
<dbReference type="SUPFAM" id="SSF53187">
    <property type="entry name" value="Zn-dependent exopeptidases"/>
    <property type="match status" value="1"/>
</dbReference>
<dbReference type="Gene3D" id="1.10.150.900">
    <property type="match status" value="1"/>
</dbReference>
<dbReference type="Gene3D" id="3.30.70.360">
    <property type="match status" value="1"/>
</dbReference>
<accession>A0AAN8X2E9</accession>
<evidence type="ECO:0000256" key="18">
    <source>
        <dbReference type="ARBA" id="ARBA00048597"/>
    </source>
</evidence>
<dbReference type="GO" id="GO:0004181">
    <property type="term" value="F:metallocarboxypeptidase activity"/>
    <property type="evidence" value="ECO:0007669"/>
    <property type="project" value="InterPro"/>
</dbReference>